<gene>
    <name evidence="2" type="ORF">E2C01_068668</name>
</gene>
<evidence type="ECO:0000313" key="3">
    <source>
        <dbReference type="Proteomes" id="UP000324222"/>
    </source>
</evidence>
<keyword evidence="3" id="KW-1185">Reference proteome</keyword>
<organism evidence="2 3">
    <name type="scientific">Portunus trituberculatus</name>
    <name type="common">Swimming crab</name>
    <name type="synonym">Neptunus trituberculatus</name>
    <dbReference type="NCBI Taxonomy" id="210409"/>
    <lineage>
        <taxon>Eukaryota</taxon>
        <taxon>Metazoa</taxon>
        <taxon>Ecdysozoa</taxon>
        <taxon>Arthropoda</taxon>
        <taxon>Crustacea</taxon>
        <taxon>Multicrustacea</taxon>
        <taxon>Malacostraca</taxon>
        <taxon>Eumalacostraca</taxon>
        <taxon>Eucarida</taxon>
        <taxon>Decapoda</taxon>
        <taxon>Pleocyemata</taxon>
        <taxon>Brachyura</taxon>
        <taxon>Eubrachyura</taxon>
        <taxon>Portunoidea</taxon>
        <taxon>Portunidae</taxon>
        <taxon>Portuninae</taxon>
        <taxon>Portunus</taxon>
    </lineage>
</organism>
<dbReference type="EMBL" id="VSRR010038681">
    <property type="protein sequence ID" value="MPC74311.1"/>
    <property type="molecule type" value="Genomic_DNA"/>
</dbReference>
<keyword evidence="1" id="KW-1133">Transmembrane helix</keyword>
<accession>A0A5B7HMZ4</accession>
<dbReference type="AlphaFoldDB" id="A0A5B7HMZ4"/>
<name>A0A5B7HMZ4_PORTR</name>
<reference evidence="2 3" key="1">
    <citation type="submission" date="2019-05" db="EMBL/GenBank/DDBJ databases">
        <title>Another draft genome of Portunus trituberculatus and its Hox gene families provides insights of decapod evolution.</title>
        <authorList>
            <person name="Jeong J.-H."/>
            <person name="Song I."/>
            <person name="Kim S."/>
            <person name="Choi T."/>
            <person name="Kim D."/>
            <person name="Ryu S."/>
            <person name="Kim W."/>
        </authorList>
    </citation>
    <scope>NUCLEOTIDE SEQUENCE [LARGE SCALE GENOMIC DNA]</scope>
    <source>
        <tissue evidence="2">Muscle</tissue>
    </source>
</reference>
<keyword evidence="1" id="KW-0472">Membrane</keyword>
<protein>
    <submittedName>
        <fullName evidence="2">Uncharacterized protein</fullName>
    </submittedName>
</protein>
<sequence>MWTSGVSGWVDGRERRPACLPACLWRERREAKREARRRQGLFTSGGGVGGVVAAPASLCYLALALTCCFTYAASLTRSFTCTPWRIYYIGAIDPVLPLAALIVLVHGSMVSSCCVESVMLRLSC</sequence>
<proteinExistence type="predicted"/>
<evidence type="ECO:0000256" key="1">
    <source>
        <dbReference type="SAM" id="Phobius"/>
    </source>
</evidence>
<feature type="transmembrane region" description="Helical" evidence="1">
    <location>
        <begin position="52"/>
        <end position="74"/>
    </location>
</feature>
<comment type="caution">
    <text evidence="2">The sequence shown here is derived from an EMBL/GenBank/DDBJ whole genome shotgun (WGS) entry which is preliminary data.</text>
</comment>
<keyword evidence="1" id="KW-0812">Transmembrane</keyword>
<feature type="transmembrane region" description="Helical" evidence="1">
    <location>
        <begin position="86"/>
        <end position="109"/>
    </location>
</feature>
<evidence type="ECO:0000313" key="2">
    <source>
        <dbReference type="EMBL" id="MPC74311.1"/>
    </source>
</evidence>
<dbReference type="Proteomes" id="UP000324222">
    <property type="component" value="Unassembled WGS sequence"/>
</dbReference>